<keyword evidence="9" id="KW-1185">Reference proteome</keyword>
<evidence type="ECO:0000313" key="9">
    <source>
        <dbReference type="Proteomes" id="UP000582974"/>
    </source>
</evidence>
<proteinExistence type="predicted"/>
<sequence length="210" mass="22414">MTGTAVSTTGTDPPVQRGRPAREETKRKVLDAALAVFSERGIEAASVDEVAAAAGLTKGAVYSNFRSKSDLVLALMEDYLADRQREAAAVLDTVTGSRQALHDAGAQLMTAIHTGARWQRLLISYAVHGTRDPAVRAALRDKRRELRSSVAGLIERFAEQHGLDLPFDGEEAAVVVLALSNGLAVESSIDEHSVPEDLFGRVLAALAGQR</sequence>
<feature type="domain" description="HTH tetR-type" evidence="7">
    <location>
        <begin position="23"/>
        <end position="83"/>
    </location>
</feature>
<dbReference type="PANTHER" id="PTHR30055">
    <property type="entry name" value="HTH-TYPE TRANSCRIPTIONAL REGULATOR RUTR"/>
    <property type="match status" value="1"/>
</dbReference>
<dbReference type="PROSITE" id="PS50977">
    <property type="entry name" value="HTH_TETR_2"/>
    <property type="match status" value="1"/>
</dbReference>
<organism evidence="8 9">
    <name type="scientific">Haloechinothrix aidingensis</name>
    <dbReference type="NCBI Taxonomy" id="2752311"/>
    <lineage>
        <taxon>Bacteria</taxon>
        <taxon>Bacillati</taxon>
        <taxon>Actinomycetota</taxon>
        <taxon>Actinomycetes</taxon>
        <taxon>Pseudonocardiales</taxon>
        <taxon>Pseudonocardiaceae</taxon>
        <taxon>Haloechinothrix</taxon>
    </lineage>
</organism>
<name>A0A838AD55_9PSEU</name>
<keyword evidence="4" id="KW-0804">Transcription</keyword>
<dbReference type="InterPro" id="IPR039538">
    <property type="entry name" value="BetI_C"/>
</dbReference>
<dbReference type="SUPFAM" id="SSF48498">
    <property type="entry name" value="Tetracyclin repressor-like, C-terminal domain"/>
    <property type="match status" value="1"/>
</dbReference>
<dbReference type="Pfam" id="PF13977">
    <property type="entry name" value="TetR_C_6"/>
    <property type="match status" value="1"/>
</dbReference>
<evidence type="ECO:0000256" key="3">
    <source>
        <dbReference type="ARBA" id="ARBA00023125"/>
    </source>
</evidence>
<dbReference type="Pfam" id="PF00440">
    <property type="entry name" value="TetR_N"/>
    <property type="match status" value="1"/>
</dbReference>
<dbReference type="Proteomes" id="UP000582974">
    <property type="component" value="Unassembled WGS sequence"/>
</dbReference>
<dbReference type="AlphaFoldDB" id="A0A838AD55"/>
<keyword evidence="3 5" id="KW-0238">DNA-binding</keyword>
<feature type="compositionally biased region" description="Polar residues" evidence="6">
    <location>
        <begin position="1"/>
        <end position="11"/>
    </location>
</feature>
<evidence type="ECO:0000313" key="8">
    <source>
        <dbReference type="EMBL" id="MBA0127153.1"/>
    </source>
</evidence>
<evidence type="ECO:0000256" key="6">
    <source>
        <dbReference type="SAM" id="MobiDB-lite"/>
    </source>
</evidence>
<accession>A0A838AD55</accession>
<dbReference type="PANTHER" id="PTHR30055:SF241">
    <property type="entry name" value="TRANSCRIPTIONAL REGULATORY PROTEIN"/>
    <property type="match status" value="1"/>
</dbReference>
<dbReference type="Gene3D" id="1.10.357.10">
    <property type="entry name" value="Tetracycline Repressor, domain 2"/>
    <property type="match status" value="1"/>
</dbReference>
<evidence type="ECO:0000256" key="1">
    <source>
        <dbReference type="ARBA" id="ARBA00022491"/>
    </source>
</evidence>
<gene>
    <name evidence="8" type="ORF">H0B56_16505</name>
</gene>
<keyword evidence="2" id="KW-0805">Transcription regulation</keyword>
<dbReference type="GO" id="GO:0003700">
    <property type="term" value="F:DNA-binding transcription factor activity"/>
    <property type="evidence" value="ECO:0007669"/>
    <property type="project" value="TreeGrafter"/>
</dbReference>
<dbReference type="EMBL" id="JACCKD010000006">
    <property type="protein sequence ID" value="MBA0127153.1"/>
    <property type="molecule type" value="Genomic_DNA"/>
</dbReference>
<comment type="caution">
    <text evidence="8">The sequence shown here is derived from an EMBL/GenBank/DDBJ whole genome shotgun (WGS) entry which is preliminary data.</text>
</comment>
<feature type="region of interest" description="Disordered" evidence="6">
    <location>
        <begin position="1"/>
        <end position="24"/>
    </location>
</feature>
<dbReference type="SUPFAM" id="SSF46689">
    <property type="entry name" value="Homeodomain-like"/>
    <property type="match status" value="1"/>
</dbReference>
<dbReference type="PRINTS" id="PR00455">
    <property type="entry name" value="HTHTETR"/>
</dbReference>
<dbReference type="InterPro" id="IPR050109">
    <property type="entry name" value="HTH-type_TetR-like_transc_reg"/>
</dbReference>
<keyword evidence="1" id="KW-0678">Repressor</keyword>
<feature type="DNA-binding region" description="H-T-H motif" evidence="5">
    <location>
        <begin position="46"/>
        <end position="65"/>
    </location>
</feature>
<evidence type="ECO:0000256" key="4">
    <source>
        <dbReference type="ARBA" id="ARBA00023163"/>
    </source>
</evidence>
<dbReference type="InterPro" id="IPR036271">
    <property type="entry name" value="Tet_transcr_reg_TetR-rel_C_sf"/>
</dbReference>
<dbReference type="GO" id="GO:0000976">
    <property type="term" value="F:transcription cis-regulatory region binding"/>
    <property type="evidence" value="ECO:0007669"/>
    <property type="project" value="TreeGrafter"/>
</dbReference>
<dbReference type="RefSeq" id="WP_180893987.1">
    <property type="nucleotide sequence ID" value="NZ_JACCKD010000006.1"/>
</dbReference>
<evidence type="ECO:0000259" key="7">
    <source>
        <dbReference type="PROSITE" id="PS50977"/>
    </source>
</evidence>
<dbReference type="InterPro" id="IPR001647">
    <property type="entry name" value="HTH_TetR"/>
</dbReference>
<protein>
    <submittedName>
        <fullName evidence="8">TetR/AcrR family transcriptional regulator</fullName>
    </submittedName>
</protein>
<reference evidence="8 9" key="1">
    <citation type="submission" date="2020-07" db="EMBL/GenBank/DDBJ databases">
        <title>Genome of Haloechinothrix sp.</title>
        <authorList>
            <person name="Tang S.-K."/>
            <person name="Yang L."/>
            <person name="Zhu W.-Y."/>
        </authorList>
    </citation>
    <scope>NUCLEOTIDE SEQUENCE [LARGE SCALE GENOMIC DNA]</scope>
    <source>
        <strain evidence="8 9">YIM 98757</strain>
    </source>
</reference>
<evidence type="ECO:0000256" key="2">
    <source>
        <dbReference type="ARBA" id="ARBA00023015"/>
    </source>
</evidence>
<evidence type="ECO:0000256" key="5">
    <source>
        <dbReference type="PROSITE-ProRule" id="PRU00335"/>
    </source>
</evidence>
<dbReference type="InterPro" id="IPR009057">
    <property type="entry name" value="Homeodomain-like_sf"/>
</dbReference>